<evidence type="ECO:0000259" key="1">
    <source>
        <dbReference type="Pfam" id="PF12697"/>
    </source>
</evidence>
<organism evidence="2">
    <name type="scientific">freshwater sediment metagenome</name>
    <dbReference type="NCBI Taxonomy" id="556182"/>
    <lineage>
        <taxon>unclassified sequences</taxon>
        <taxon>metagenomes</taxon>
        <taxon>ecological metagenomes</taxon>
    </lineage>
</organism>
<dbReference type="SUPFAM" id="SSF53474">
    <property type="entry name" value="alpha/beta-Hydrolases"/>
    <property type="match status" value="1"/>
</dbReference>
<evidence type="ECO:0000313" key="2">
    <source>
        <dbReference type="EMBL" id="CAJ0877072.1"/>
    </source>
</evidence>
<dbReference type="InterPro" id="IPR050228">
    <property type="entry name" value="Carboxylesterase_BioH"/>
</dbReference>
<dbReference type="PANTHER" id="PTHR43194">
    <property type="entry name" value="HYDROLASE ALPHA/BETA FOLD FAMILY"/>
    <property type="match status" value="1"/>
</dbReference>
<accession>A0AA48M3I9</accession>
<dbReference type="Pfam" id="PF12697">
    <property type="entry name" value="Abhydrolase_6"/>
    <property type="match status" value="1"/>
</dbReference>
<dbReference type="InterPro" id="IPR029058">
    <property type="entry name" value="AB_hydrolase_fold"/>
</dbReference>
<dbReference type="Gene3D" id="3.40.50.1820">
    <property type="entry name" value="alpha/beta hydrolase"/>
    <property type="match status" value="1"/>
</dbReference>
<reference evidence="2" key="1">
    <citation type="submission" date="2023-07" db="EMBL/GenBank/DDBJ databases">
        <authorList>
            <person name="Pelsma A.J. K."/>
        </authorList>
    </citation>
    <scope>NUCLEOTIDE SEQUENCE</scope>
</reference>
<proteinExistence type="predicted"/>
<sequence length="290" mass="32470">MTQTFPPESRFVAAPDGLRLHYLDYPYAAATRLPLVCLPGLARTADDFWRVAEAAQQAGRRVLALDYRGRGRSDWDKDWRHYDLDVEQADIFATLADAGVTEAVFLGTSRGGLHTMRISKARPALLRAAILNDIGPKVEHEGLLRIKSYVGKLPPLSRLSEAVALLKMTAAPRFTGVSAEEWEIYARQTFVEKDGRVELRYDPALNHTLDAVTPDSEFDEYWEPFATLAKLPILAIRGETSDILSVATLDEMSRRAPRLETYTVPGQGHAPLLLDQPTIRRIMDFLNVQP</sequence>
<dbReference type="EMBL" id="OY288114">
    <property type="protein sequence ID" value="CAJ0877072.1"/>
    <property type="molecule type" value="Genomic_DNA"/>
</dbReference>
<name>A0AA48M3I9_9ZZZZ</name>
<gene>
    <name evidence="2" type="ORF">AMST5_02845</name>
</gene>
<feature type="domain" description="AB hydrolase-1" evidence="1">
    <location>
        <begin position="35"/>
        <end position="277"/>
    </location>
</feature>
<dbReference type="PANTHER" id="PTHR43194:SF2">
    <property type="entry name" value="PEROXISOMAL MEMBRANE PROTEIN LPX1"/>
    <property type="match status" value="1"/>
</dbReference>
<dbReference type="InterPro" id="IPR000073">
    <property type="entry name" value="AB_hydrolase_1"/>
</dbReference>
<protein>
    <recommendedName>
        <fullName evidence="1">AB hydrolase-1 domain-containing protein</fullName>
    </recommendedName>
</protein>
<dbReference type="AlphaFoldDB" id="A0AA48M3I9"/>